<reference evidence="1 2" key="1">
    <citation type="submission" date="2018-05" db="EMBL/GenBank/DDBJ databases">
        <title>Genomic Encyclopedia of Archaeal and Bacterial Type Strains, Phase II (KMG-II): from individual species to whole genera.</title>
        <authorList>
            <person name="Goeker M."/>
        </authorList>
    </citation>
    <scope>NUCLEOTIDE SEQUENCE [LARGE SCALE GENOMIC DNA]</scope>
    <source>
        <strain evidence="1 2">DSM 22214</strain>
    </source>
</reference>
<name>A0A316EGE5_9BACT</name>
<dbReference type="EMBL" id="QGGO01000001">
    <property type="protein sequence ID" value="PWK29385.1"/>
    <property type="molecule type" value="Genomic_DNA"/>
</dbReference>
<keyword evidence="2" id="KW-1185">Reference proteome</keyword>
<dbReference type="OrthoDB" id="1111796at2"/>
<dbReference type="Proteomes" id="UP000245489">
    <property type="component" value="Unassembled WGS sequence"/>
</dbReference>
<sequence>MLNRNIQIPFVLFVLMSFGVKAQLNNTKLETFQHLDSTKSGQFTFQFESFSFLKNNEYFLKVADGYTLFGNQFSPKFTYQPAPHVRIEAGVYAWKDFGNSAFTAVQPIFTVKIQKDSSQFLFGNLEGQLNHRLIEPMLNFERVILNRQENGLQYTRRKQKVFFDAWIDWQKMIYKGSNFQEEIFAGFSWNKKLINRPNFSFSIPWQMTFQHRGGQNTKDTAQVITNINTAIGIDAEWRFRGFLQKLKTQNYWVGYRQTANYHPYFPDGSGIYLNLTAETKLINLMVSYWNSSGYLSDAGGDLYQSVGRTYNYGNVIEKNRNLLIFRVMKDWEMMENLWLTFRFEPYFDLNNHAFEHSEGLFLTYRQAFHLR</sequence>
<dbReference type="RefSeq" id="WP_146199042.1">
    <property type="nucleotide sequence ID" value="NZ_QGGO01000001.1"/>
</dbReference>
<evidence type="ECO:0008006" key="3">
    <source>
        <dbReference type="Google" id="ProtNLM"/>
    </source>
</evidence>
<gene>
    <name evidence="1" type="ORF">LV89_00225</name>
</gene>
<organism evidence="1 2">
    <name type="scientific">Arcicella aurantiaca</name>
    <dbReference type="NCBI Taxonomy" id="591202"/>
    <lineage>
        <taxon>Bacteria</taxon>
        <taxon>Pseudomonadati</taxon>
        <taxon>Bacteroidota</taxon>
        <taxon>Cytophagia</taxon>
        <taxon>Cytophagales</taxon>
        <taxon>Flectobacillaceae</taxon>
        <taxon>Arcicella</taxon>
    </lineage>
</organism>
<evidence type="ECO:0000313" key="2">
    <source>
        <dbReference type="Proteomes" id="UP000245489"/>
    </source>
</evidence>
<dbReference type="AlphaFoldDB" id="A0A316EGE5"/>
<comment type="caution">
    <text evidence="1">The sequence shown here is derived from an EMBL/GenBank/DDBJ whole genome shotgun (WGS) entry which is preliminary data.</text>
</comment>
<protein>
    <recommendedName>
        <fullName evidence="3">Phosphate-selective porin O/P</fullName>
    </recommendedName>
</protein>
<evidence type="ECO:0000313" key="1">
    <source>
        <dbReference type="EMBL" id="PWK29385.1"/>
    </source>
</evidence>
<accession>A0A316EGE5</accession>
<proteinExistence type="predicted"/>